<dbReference type="InterPro" id="IPR035906">
    <property type="entry name" value="MetI-like_sf"/>
</dbReference>
<evidence type="ECO:0000256" key="4">
    <source>
        <dbReference type="ARBA" id="ARBA00022692"/>
    </source>
</evidence>
<protein>
    <submittedName>
        <fullName evidence="9">NitT/TauT family transport system permease protein/sulfonate transport system permease protein</fullName>
    </submittedName>
</protein>
<feature type="transmembrane region" description="Helical" evidence="7">
    <location>
        <begin position="234"/>
        <end position="254"/>
    </location>
</feature>
<dbReference type="EMBL" id="FNVU01000006">
    <property type="protein sequence ID" value="SEG57551.1"/>
    <property type="molecule type" value="Genomic_DNA"/>
</dbReference>
<dbReference type="AlphaFoldDB" id="A0A1H6B9L1"/>
<evidence type="ECO:0000256" key="3">
    <source>
        <dbReference type="ARBA" id="ARBA00022475"/>
    </source>
</evidence>
<dbReference type="CDD" id="cd06261">
    <property type="entry name" value="TM_PBP2"/>
    <property type="match status" value="1"/>
</dbReference>
<feature type="domain" description="ABC transmembrane type-1" evidence="8">
    <location>
        <begin position="70"/>
        <end position="255"/>
    </location>
</feature>
<keyword evidence="4 7" id="KW-0812">Transmembrane</keyword>
<dbReference type="RefSeq" id="WP_103886601.1">
    <property type="nucleotide sequence ID" value="NZ_FNVU01000006.1"/>
</dbReference>
<keyword evidence="10" id="KW-1185">Reference proteome</keyword>
<organism evidence="9 10">
    <name type="scientific">Actinacidiphila yanglinensis</name>
    <dbReference type="NCBI Taxonomy" id="310779"/>
    <lineage>
        <taxon>Bacteria</taxon>
        <taxon>Bacillati</taxon>
        <taxon>Actinomycetota</taxon>
        <taxon>Actinomycetes</taxon>
        <taxon>Kitasatosporales</taxon>
        <taxon>Streptomycetaceae</taxon>
        <taxon>Actinacidiphila</taxon>
    </lineage>
</organism>
<dbReference type="Pfam" id="PF00528">
    <property type="entry name" value="BPD_transp_1"/>
    <property type="match status" value="1"/>
</dbReference>
<comment type="subcellular location">
    <subcellularLocation>
        <location evidence="1 7">Cell membrane</location>
        <topology evidence="1 7">Multi-pass membrane protein</topology>
    </subcellularLocation>
</comment>
<reference evidence="9 10" key="1">
    <citation type="submission" date="2016-10" db="EMBL/GenBank/DDBJ databases">
        <authorList>
            <person name="de Groot N.N."/>
        </authorList>
    </citation>
    <scope>NUCLEOTIDE SEQUENCE [LARGE SCALE GENOMIC DNA]</scope>
    <source>
        <strain evidence="9 10">CGMCC 4.2023</strain>
    </source>
</reference>
<dbReference type="PANTHER" id="PTHR30151:SF41">
    <property type="entry name" value="ABC TRANSPORTER PERMEASE PROTEIN"/>
    <property type="match status" value="1"/>
</dbReference>
<gene>
    <name evidence="9" type="ORF">SAMN05216223_106345</name>
</gene>
<feature type="transmembrane region" description="Helical" evidence="7">
    <location>
        <begin position="108"/>
        <end position="130"/>
    </location>
</feature>
<proteinExistence type="inferred from homology"/>
<dbReference type="InterPro" id="IPR000515">
    <property type="entry name" value="MetI-like"/>
</dbReference>
<sequence length="269" mass="27786">MPASVENGSVSSGRRVRRLVLPPLSIVCGLALWQAAISVLHPNKLAVVGPVEIARDGRELFRAGTLGPDIGTSLEQLFAGLAIAVVAGVLVGLLLGTSKWVAGAIGPWVTVLYTIPVIAVAPLVIVGLGLGDTAKITIVVASAFFPIVISTQAGAAAVIDGGLRDVTRAFHANSLETLRYLTLPGTVPHILTGIRLAIGRSLIALVAADLFGSTQGLGYLIISGQQNLKTDDVYVGVVTLSLIGLLLTAVVGYAERRVHGARTARGEAR</sequence>
<keyword evidence="6 7" id="KW-0472">Membrane</keyword>
<feature type="transmembrane region" description="Helical" evidence="7">
    <location>
        <begin position="77"/>
        <end position="96"/>
    </location>
</feature>
<evidence type="ECO:0000256" key="5">
    <source>
        <dbReference type="ARBA" id="ARBA00022989"/>
    </source>
</evidence>
<feature type="transmembrane region" description="Helical" evidence="7">
    <location>
        <begin position="136"/>
        <end position="159"/>
    </location>
</feature>
<keyword evidence="2 7" id="KW-0813">Transport</keyword>
<dbReference type="SUPFAM" id="SSF161098">
    <property type="entry name" value="MetI-like"/>
    <property type="match status" value="1"/>
</dbReference>
<evidence type="ECO:0000313" key="10">
    <source>
        <dbReference type="Proteomes" id="UP000236754"/>
    </source>
</evidence>
<evidence type="ECO:0000256" key="2">
    <source>
        <dbReference type="ARBA" id="ARBA00022448"/>
    </source>
</evidence>
<dbReference type="GO" id="GO:0005886">
    <property type="term" value="C:plasma membrane"/>
    <property type="evidence" value="ECO:0007669"/>
    <property type="project" value="UniProtKB-SubCell"/>
</dbReference>
<name>A0A1H6B9L1_9ACTN</name>
<accession>A0A1H6B9L1</accession>
<keyword evidence="5 7" id="KW-1133">Transmembrane helix</keyword>
<dbReference type="PANTHER" id="PTHR30151">
    <property type="entry name" value="ALKANE SULFONATE ABC TRANSPORTER-RELATED, MEMBRANE SUBUNIT"/>
    <property type="match status" value="1"/>
</dbReference>
<dbReference type="Gene3D" id="1.10.3720.10">
    <property type="entry name" value="MetI-like"/>
    <property type="match status" value="1"/>
</dbReference>
<keyword evidence="3" id="KW-1003">Cell membrane</keyword>
<dbReference type="PROSITE" id="PS50928">
    <property type="entry name" value="ABC_TM1"/>
    <property type="match status" value="1"/>
</dbReference>
<evidence type="ECO:0000256" key="7">
    <source>
        <dbReference type="RuleBase" id="RU363032"/>
    </source>
</evidence>
<evidence type="ECO:0000256" key="6">
    <source>
        <dbReference type="ARBA" id="ARBA00023136"/>
    </source>
</evidence>
<dbReference type="OrthoDB" id="3173654at2"/>
<evidence type="ECO:0000259" key="8">
    <source>
        <dbReference type="PROSITE" id="PS50928"/>
    </source>
</evidence>
<feature type="transmembrane region" description="Helical" evidence="7">
    <location>
        <begin position="20"/>
        <end position="40"/>
    </location>
</feature>
<dbReference type="GO" id="GO:0055085">
    <property type="term" value="P:transmembrane transport"/>
    <property type="evidence" value="ECO:0007669"/>
    <property type="project" value="InterPro"/>
</dbReference>
<evidence type="ECO:0000313" key="9">
    <source>
        <dbReference type="EMBL" id="SEG57551.1"/>
    </source>
</evidence>
<dbReference type="Proteomes" id="UP000236754">
    <property type="component" value="Unassembled WGS sequence"/>
</dbReference>
<evidence type="ECO:0000256" key="1">
    <source>
        <dbReference type="ARBA" id="ARBA00004651"/>
    </source>
</evidence>
<comment type="similarity">
    <text evidence="7">Belongs to the binding-protein-dependent transport system permease family.</text>
</comment>
<feature type="transmembrane region" description="Helical" evidence="7">
    <location>
        <begin position="202"/>
        <end position="222"/>
    </location>
</feature>